<feature type="compositionally biased region" description="Acidic residues" evidence="1">
    <location>
        <begin position="568"/>
        <end position="582"/>
    </location>
</feature>
<feature type="region of interest" description="Disordered" evidence="1">
    <location>
        <begin position="284"/>
        <end position="313"/>
    </location>
</feature>
<feature type="compositionally biased region" description="Polar residues" evidence="1">
    <location>
        <begin position="1"/>
        <end position="15"/>
    </location>
</feature>
<feature type="compositionally biased region" description="Polar residues" evidence="1">
    <location>
        <begin position="85"/>
        <end position="102"/>
    </location>
</feature>
<feature type="compositionally biased region" description="Polar residues" evidence="1">
    <location>
        <begin position="174"/>
        <end position="192"/>
    </location>
</feature>
<dbReference type="InterPro" id="IPR011948">
    <property type="entry name" value="Dullard_phosphatase"/>
</dbReference>
<organism evidence="3 4">
    <name type="scientific">Dispira parvispora</name>
    <dbReference type="NCBI Taxonomy" id="1520584"/>
    <lineage>
        <taxon>Eukaryota</taxon>
        <taxon>Fungi</taxon>
        <taxon>Fungi incertae sedis</taxon>
        <taxon>Zoopagomycota</taxon>
        <taxon>Kickxellomycotina</taxon>
        <taxon>Dimargaritomycetes</taxon>
        <taxon>Dimargaritales</taxon>
        <taxon>Dimargaritaceae</taxon>
        <taxon>Dispira</taxon>
    </lineage>
</organism>
<evidence type="ECO:0000259" key="2">
    <source>
        <dbReference type="PROSITE" id="PS50969"/>
    </source>
</evidence>
<dbReference type="OrthoDB" id="277011at2759"/>
<dbReference type="NCBIfam" id="TIGR02251">
    <property type="entry name" value="HIF-SF_euk"/>
    <property type="match status" value="1"/>
</dbReference>
<feature type="compositionally biased region" description="Low complexity" evidence="1">
    <location>
        <begin position="429"/>
        <end position="444"/>
    </location>
</feature>
<evidence type="ECO:0000256" key="1">
    <source>
        <dbReference type="SAM" id="MobiDB-lite"/>
    </source>
</evidence>
<dbReference type="InterPro" id="IPR004274">
    <property type="entry name" value="FCP1_dom"/>
</dbReference>
<dbReference type="InterPro" id="IPR023214">
    <property type="entry name" value="HAD_sf"/>
</dbReference>
<keyword evidence="4" id="KW-1185">Reference proteome</keyword>
<evidence type="ECO:0000313" key="3">
    <source>
        <dbReference type="EMBL" id="KAJ1958969.1"/>
    </source>
</evidence>
<feature type="region of interest" description="Disordered" evidence="1">
    <location>
        <begin position="557"/>
        <end position="582"/>
    </location>
</feature>
<dbReference type="Gene3D" id="3.40.50.1000">
    <property type="entry name" value="HAD superfamily/HAD-like"/>
    <property type="match status" value="1"/>
</dbReference>
<dbReference type="Pfam" id="PF03031">
    <property type="entry name" value="NIF"/>
    <property type="match status" value="1"/>
</dbReference>
<dbReference type="CDD" id="cd07521">
    <property type="entry name" value="HAD_FCP1-like"/>
    <property type="match status" value="1"/>
</dbReference>
<dbReference type="InterPro" id="IPR036412">
    <property type="entry name" value="HAD-like_sf"/>
</dbReference>
<name>A0A9W8AR62_9FUNG</name>
<dbReference type="PROSITE" id="PS50969">
    <property type="entry name" value="FCP1"/>
    <property type="match status" value="1"/>
</dbReference>
<feature type="region of interest" description="Disordered" evidence="1">
    <location>
        <begin position="428"/>
        <end position="466"/>
    </location>
</feature>
<dbReference type="SMART" id="SM00577">
    <property type="entry name" value="CPDc"/>
    <property type="match status" value="1"/>
</dbReference>
<dbReference type="InterPro" id="IPR050365">
    <property type="entry name" value="TIM50"/>
</dbReference>
<dbReference type="EMBL" id="JANBPY010001715">
    <property type="protein sequence ID" value="KAJ1958969.1"/>
    <property type="molecule type" value="Genomic_DNA"/>
</dbReference>
<dbReference type="FunFam" id="3.40.50.1000:FF:000093">
    <property type="entry name" value="NLI interacting factor-like phosphatase family protein"/>
    <property type="match status" value="1"/>
</dbReference>
<feature type="compositionally biased region" description="Polar residues" evidence="1">
    <location>
        <begin position="301"/>
        <end position="312"/>
    </location>
</feature>
<comment type="caution">
    <text evidence="3">The sequence shown here is derived from an EMBL/GenBank/DDBJ whole genome shotgun (WGS) entry which is preliminary data.</text>
</comment>
<protein>
    <submittedName>
        <fullName evidence="3">CTD small phosphatase-like protein 2</fullName>
    </submittedName>
</protein>
<feature type="non-terminal residue" evidence="3">
    <location>
        <position position="756"/>
    </location>
</feature>
<dbReference type="AlphaFoldDB" id="A0A9W8AR62"/>
<dbReference type="GO" id="GO:0016791">
    <property type="term" value="F:phosphatase activity"/>
    <property type="evidence" value="ECO:0007669"/>
    <property type="project" value="InterPro"/>
</dbReference>
<gene>
    <name evidence="3" type="primary">CTDSPL2</name>
    <name evidence="3" type="ORF">IWQ62_004802</name>
</gene>
<feature type="region of interest" description="Disordered" evidence="1">
    <location>
        <begin position="1"/>
        <end position="43"/>
    </location>
</feature>
<dbReference type="SUPFAM" id="SSF56784">
    <property type="entry name" value="HAD-like"/>
    <property type="match status" value="1"/>
</dbReference>
<dbReference type="PANTHER" id="PTHR12210">
    <property type="entry name" value="DULLARD PROTEIN PHOSPHATASE"/>
    <property type="match status" value="1"/>
</dbReference>
<accession>A0A9W8AR62</accession>
<feature type="compositionally biased region" description="Low complexity" evidence="1">
    <location>
        <begin position="557"/>
        <end position="567"/>
    </location>
</feature>
<feature type="compositionally biased region" description="Basic residues" evidence="1">
    <location>
        <begin position="160"/>
        <end position="171"/>
    </location>
</feature>
<proteinExistence type="predicted"/>
<feature type="compositionally biased region" description="Polar residues" evidence="1">
    <location>
        <begin position="225"/>
        <end position="244"/>
    </location>
</feature>
<reference evidence="3" key="1">
    <citation type="submission" date="2022-07" db="EMBL/GenBank/DDBJ databases">
        <title>Phylogenomic reconstructions and comparative analyses of Kickxellomycotina fungi.</title>
        <authorList>
            <person name="Reynolds N.K."/>
            <person name="Stajich J.E."/>
            <person name="Barry K."/>
            <person name="Grigoriev I.V."/>
            <person name="Crous P."/>
            <person name="Smith M.E."/>
        </authorList>
    </citation>
    <scope>NUCLEOTIDE SEQUENCE</scope>
    <source>
        <strain evidence="3">RSA 1196</strain>
    </source>
</reference>
<feature type="domain" description="FCP1 homology" evidence="2">
    <location>
        <begin position="617"/>
        <end position="756"/>
    </location>
</feature>
<sequence>MPAAMTSTYSPPRTRSWTRKLSKAAVPSAHCTTSAETKDPFRSPYVLRNSAPVVEPRLVPKDTRRGRSASVEIVLPHRRTRLSRKASNNPTHSLNMLTSTSRPTKRKAAAMVEGSPTSLSVTSKRRRGSTVSRPAPNKKTAKVMIKPDKTVTLPVNRPRAVPRVKPAKKKGIPSVTSTVDFITSSPQHPSGKQSGGHRKSKEMGSPKMSSIPAPTITNKEEEPSLAQSNGRESTDDSNVTRSTTLDVTQCSSVELSQLNLQSNSIPGAPKSLAAVAFKSSANATVSLTPSNPPPTALPKTSVATPTPNNTSPPDWGSLANYDLSYWNSVTDPTALGYFGYPMPDLLTNGPPLGEFPKSGTEDVTAEPSMPTPLTSDMHASTADMPGTVTGGGAFTPFKTIFSPVFNLLRRVSQPNLMGYGGGVSAPDLAAPASSSSSTATSSSTGLVPMAGLASTSSDTDDNGCDATALSQQPQLAQTMATGTNNWTIFPMLSNSITTPLDGFSNFTARPSASGSGASSSLMTLLPLQYPGFLPGTAIPSDQTLSSLADRVGANPEGAATLETTATETSDEEAAYYDDDEDDPDEITELDPYSFIATLPPIPQEQRNRPFLLPRKTRSSPPITLVLDLDETLVHCTTDGVVNPDLVFPVEVNSSVHQVFCRLRPGFREFLERVSKRFEVVIFTASMKVYADRLLNIIDPGRHLIRHRLFREACVKIADAYMKDLSILGRDLSKVVIVDNSPQVFGYQLSNGIPIES</sequence>
<dbReference type="Proteomes" id="UP001150925">
    <property type="component" value="Unassembled WGS sequence"/>
</dbReference>
<evidence type="ECO:0000313" key="4">
    <source>
        <dbReference type="Proteomes" id="UP001150925"/>
    </source>
</evidence>
<feature type="region of interest" description="Disordered" evidence="1">
    <location>
        <begin position="160"/>
        <end position="244"/>
    </location>
</feature>
<feature type="region of interest" description="Disordered" evidence="1">
    <location>
        <begin position="84"/>
        <end position="140"/>
    </location>
</feature>